<keyword evidence="2" id="KW-0722">Serine protease inhibitor</keyword>
<dbReference type="PROSITE" id="PS00280">
    <property type="entry name" value="BPTI_KUNITZ_1"/>
    <property type="match status" value="1"/>
</dbReference>
<dbReference type="SUPFAM" id="SSF57362">
    <property type="entry name" value="BPTI-like"/>
    <property type="match status" value="1"/>
</dbReference>
<evidence type="ECO:0000256" key="4">
    <source>
        <dbReference type="SAM" id="SignalP"/>
    </source>
</evidence>
<accession>A0A914X943</accession>
<dbReference type="InterPro" id="IPR036880">
    <property type="entry name" value="Kunitz_BPTI_sf"/>
</dbReference>
<evidence type="ECO:0000259" key="5">
    <source>
        <dbReference type="PROSITE" id="PS50279"/>
    </source>
</evidence>
<dbReference type="Pfam" id="PF00014">
    <property type="entry name" value="Kunitz_BPTI"/>
    <property type="match status" value="1"/>
</dbReference>
<feature type="chain" id="PRO_5037225902" evidence="4">
    <location>
        <begin position="21"/>
        <end position="197"/>
    </location>
</feature>
<dbReference type="InterPro" id="IPR020901">
    <property type="entry name" value="Prtase_inh_Kunz-CS"/>
</dbReference>
<evidence type="ECO:0000313" key="6">
    <source>
        <dbReference type="Proteomes" id="UP000887566"/>
    </source>
</evidence>
<evidence type="ECO:0000256" key="2">
    <source>
        <dbReference type="ARBA" id="ARBA00022900"/>
    </source>
</evidence>
<dbReference type="PROSITE" id="PS50279">
    <property type="entry name" value="BPTI_KUNITZ_2"/>
    <property type="match status" value="1"/>
</dbReference>
<dbReference type="Gene3D" id="4.10.410.10">
    <property type="entry name" value="Pancreatic trypsin inhibitor Kunitz domain"/>
    <property type="match status" value="1"/>
</dbReference>
<keyword evidence="6" id="KW-1185">Reference proteome</keyword>
<name>A0A914X943_9BILA</name>
<dbReference type="GO" id="GO:0004867">
    <property type="term" value="F:serine-type endopeptidase inhibitor activity"/>
    <property type="evidence" value="ECO:0007669"/>
    <property type="project" value="UniProtKB-KW"/>
</dbReference>
<feature type="signal peptide" evidence="4">
    <location>
        <begin position="1"/>
        <end position="20"/>
    </location>
</feature>
<evidence type="ECO:0000256" key="3">
    <source>
        <dbReference type="ARBA" id="ARBA00023157"/>
    </source>
</evidence>
<evidence type="ECO:0000256" key="1">
    <source>
        <dbReference type="ARBA" id="ARBA00022690"/>
    </source>
</evidence>
<evidence type="ECO:0000313" key="7">
    <source>
        <dbReference type="WBParaSite" id="PSAMB.scaffold6932size8569.g29345.t1"/>
    </source>
</evidence>
<proteinExistence type="predicted"/>
<dbReference type="SMART" id="SM00131">
    <property type="entry name" value="KU"/>
    <property type="match status" value="1"/>
</dbReference>
<dbReference type="AlphaFoldDB" id="A0A914X943"/>
<dbReference type="GO" id="GO:0005615">
    <property type="term" value="C:extracellular space"/>
    <property type="evidence" value="ECO:0007669"/>
    <property type="project" value="TreeGrafter"/>
</dbReference>
<organism evidence="6 7">
    <name type="scientific">Plectus sambesii</name>
    <dbReference type="NCBI Taxonomy" id="2011161"/>
    <lineage>
        <taxon>Eukaryota</taxon>
        <taxon>Metazoa</taxon>
        <taxon>Ecdysozoa</taxon>
        <taxon>Nematoda</taxon>
        <taxon>Chromadorea</taxon>
        <taxon>Plectida</taxon>
        <taxon>Plectina</taxon>
        <taxon>Plectoidea</taxon>
        <taxon>Plectidae</taxon>
        <taxon>Plectus</taxon>
    </lineage>
</organism>
<dbReference type="PANTHER" id="PTHR10083:SF374">
    <property type="entry name" value="BPTI_KUNITZ INHIBITOR DOMAIN-CONTAINING PROTEIN"/>
    <property type="match status" value="1"/>
</dbReference>
<dbReference type="PANTHER" id="PTHR10083">
    <property type="entry name" value="KUNITZ-TYPE PROTEASE INHIBITOR-RELATED"/>
    <property type="match status" value="1"/>
</dbReference>
<keyword evidence="4" id="KW-0732">Signal</keyword>
<sequence length="197" mass="21922">MFSYSCSLAVSFLFLTVAFCQSVTESPAAENLVTDNQVTDGPATLIPVTEEVLKKPRTICDAVRCPLDLKCEAITASCVQPPCPKYRCVKHLTCLPKPVPVGCRVIAYKKDEAGCPDVDLDCVFHDTDVLRRCRQIADSGWWCLRTARRWYYDRSSGKCHEFIFGGCAGNDNNFSSEDECNQVCENVFPCPPVVAYK</sequence>
<dbReference type="InterPro" id="IPR002223">
    <property type="entry name" value="Kunitz_BPTI"/>
</dbReference>
<dbReference type="WBParaSite" id="PSAMB.scaffold6932size8569.g29345.t1">
    <property type="protein sequence ID" value="PSAMB.scaffold6932size8569.g29345.t1"/>
    <property type="gene ID" value="PSAMB.scaffold6932size8569.g29345"/>
</dbReference>
<reference evidence="7" key="1">
    <citation type="submission" date="2022-11" db="UniProtKB">
        <authorList>
            <consortium name="WormBaseParasite"/>
        </authorList>
    </citation>
    <scope>IDENTIFICATION</scope>
</reference>
<keyword evidence="3" id="KW-1015">Disulfide bond</keyword>
<dbReference type="Proteomes" id="UP000887566">
    <property type="component" value="Unplaced"/>
</dbReference>
<dbReference type="PRINTS" id="PR00759">
    <property type="entry name" value="BASICPTASE"/>
</dbReference>
<dbReference type="InterPro" id="IPR050098">
    <property type="entry name" value="TFPI/VKTCI-like"/>
</dbReference>
<keyword evidence="1" id="KW-0646">Protease inhibitor</keyword>
<feature type="domain" description="BPTI/Kunitz inhibitor" evidence="5">
    <location>
        <begin position="133"/>
        <end position="184"/>
    </location>
</feature>
<protein>
    <submittedName>
        <fullName evidence="7">BPTI/Kunitz inhibitor domain-containing protein</fullName>
    </submittedName>
</protein>